<dbReference type="PANTHER" id="PTHR41542">
    <property type="entry name" value="BLL5807 PROTEIN"/>
    <property type="match status" value="1"/>
</dbReference>
<dbReference type="RefSeq" id="WP_375523674.1">
    <property type="nucleotide sequence ID" value="NZ_JBHILM010000002.1"/>
</dbReference>
<feature type="chain" id="PRO_5047223417" description="Import inner membrane translocase subunit Tim44" evidence="3">
    <location>
        <begin position="31"/>
        <end position="154"/>
    </location>
</feature>
<evidence type="ECO:0000256" key="1">
    <source>
        <dbReference type="SAM" id="MobiDB-lite"/>
    </source>
</evidence>
<sequence length="154" mass="16598">MKAFSFKKFTMIMMALTLLFAVVAPSDADARRGGGFSSGKRSYQTTPSKPNDSSTNNNVNRSETNRSNNGTVAGSTNNRTGGFFGGGFMRGMMIGGLAGLLFGGLFANMGMLGSLLGLAINLLGIYLLVVIGFAIYRSIRNRRKQQEESREGRY</sequence>
<feature type="region of interest" description="Disordered" evidence="1">
    <location>
        <begin position="31"/>
        <end position="76"/>
    </location>
</feature>
<keyword evidence="2" id="KW-1133">Transmembrane helix</keyword>
<reference evidence="4 5" key="1">
    <citation type="submission" date="2024-09" db="EMBL/GenBank/DDBJ databases">
        <authorList>
            <person name="Ruan L."/>
        </authorList>
    </citation>
    <scope>NUCLEOTIDE SEQUENCE [LARGE SCALE GENOMIC DNA]</scope>
    <source>
        <strain evidence="4 5">D33</strain>
    </source>
</reference>
<keyword evidence="5" id="KW-1185">Reference proteome</keyword>
<evidence type="ECO:0000256" key="3">
    <source>
        <dbReference type="SAM" id="SignalP"/>
    </source>
</evidence>
<comment type="caution">
    <text evidence="4">The sequence shown here is derived from an EMBL/GenBank/DDBJ whole genome shotgun (WGS) entry which is preliminary data.</text>
</comment>
<dbReference type="Proteomes" id="UP001580407">
    <property type="component" value="Unassembled WGS sequence"/>
</dbReference>
<feature type="transmembrane region" description="Helical" evidence="2">
    <location>
        <begin position="115"/>
        <end position="136"/>
    </location>
</feature>
<evidence type="ECO:0008006" key="6">
    <source>
        <dbReference type="Google" id="ProtNLM"/>
    </source>
</evidence>
<keyword evidence="3" id="KW-0732">Signal</keyword>
<proteinExistence type="predicted"/>
<evidence type="ECO:0000256" key="2">
    <source>
        <dbReference type="SAM" id="Phobius"/>
    </source>
</evidence>
<feature type="signal peptide" evidence="3">
    <location>
        <begin position="1"/>
        <end position="30"/>
    </location>
</feature>
<dbReference type="EMBL" id="JBHILM010000002">
    <property type="protein sequence ID" value="MFB5679844.1"/>
    <property type="molecule type" value="Genomic_DNA"/>
</dbReference>
<protein>
    <recommendedName>
        <fullName evidence="6">Import inner membrane translocase subunit Tim44</fullName>
    </recommendedName>
</protein>
<name>A0ABV5B2E4_9BACL</name>
<organism evidence="4 5">
    <name type="scientific">Paenibacillus terreus</name>
    <dbReference type="NCBI Taxonomy" id="1387834"/>
    <lineage>
        <taxon>Bacteria</taxon>
        <taxon>Bacillati</taxon>
        <taxon>Bacillota</taxon>
        <taxon>Bacilli</taxon>
        <taxon>Bacillales</taxon>
        <taxon>Paenibacillaceae</taxon>
        <taxon>Paenibacillus</taxon>
    </lineage>
</organism>
<feature type="compositionally biased region" description="Polar residues" evidence="1">
    <location>
        <begin position="43"/>
        <end position="76"/>
    </location>
</feature>
<evidence type="ECO:0000313" key="5">
    <source>
        <dbReference type="Proteomes" id="UP001580407"/>
    </source>
</evidence>
<accession>A0ABV5B2E4</accession>
<keyword evidence="2" id="KW-0812">Transmembrane</keyword>
<gene>
    <name evidence="4" type="ORF">ACE3NQ_02790</name>
</gene>
<keyword evidence="2" id="KW-0472">Membrane</keyword>
<evidence type="ECO:0000313" key="4">
    <source>
        <dbReference type="EMBL" id="MFB5679844.1"/>
    </source>
</evidence>
<dbReference type="PANTHER" id="PTHR41542:SF1">
    <property type="entry name" value="BLL5807 PROTEIN"/>
    <property type="match status" value="1"/>
</dbReference>
<feature type="transmembrane region" description="Helical" evidence="2">
    <location>
        <begin position="88"/>
        <end position="108"/>
    </location>
</feature>